<accession>A0A0R3WGY6</accession>
<reference evidence="3 4" key="2">
    <citation type="submission" date="2018-11" db="EMBL/GenBank/DDBJ databases">
        <authorList>
            <consortium name="Pathogen Informatics"/>
        </authorList>
    </citation>
    <scope>NUCLEOTIDE SEQUENCE [LARGE SCALE GENOMIC DNA]</scope>
</reference>
<evidence type="ECO:0000256" key="2">
    <source>
        <dbReference type="SAM" id="Phobius"/>
    </source>
</evidence>
<feature type="transmembrane region" description="Helical" evidence="2">
    <location>
        <begin position="135"/>
        <end position="157"/>
    </location>
</feature>
<keyword evidence="2" id="KW-0812">Transmembrane</keyword>
<dbReference type="EMBL" id="UYRS01020483">
    <property type="protein sequence ID" value="VDK48962.1"/>
    <property type="molecule type" value="Genomic_DNA"/>
</dbReference>
<keyword evidence="2" id="KW-1133">Transmembrane helix</keyword>
<organism evidence="5">
    <name type="scientific">Taenia asiatica</name>
    <name type="common">Asian tapeworm</name>
    <dbReference type="NCBI Taxonomy" id="60517"/>
    <lineage>
        <taxon>Eukaryota</taxon>
        <taxon>Metazoa</taxon>
        <taxon>Spiralia</taxon>
        <taxon>Lophotrochozoa</taxon>
        <taxon>Platyhelminthes</taxon>
        <taxon>Cestoda</taxon>
        <taxon>Eucestoda</taxon>
        <taxon>Cyclophyllidea</taxon>
        <taxon>Taeniidae</taxon>
        <taxon>Taenia</taxon>
    </lineage>
</organism>
<keyword evidence="4" id="KW-1185">Reference proteome</keyword>
<keyword evidence="2" id="KW-0472">Membrane</keyword>
<feature type="region of interest" description="Disordered" evidence="1">
    <location>
        <begin position="67"/>
        <end position="116"/>
    </location>
</feature>
<proteinExistence type="predicted"/>
<feature type="compositionally biased region" description="Basic residues" evidence="1">
    <location>
        <begin position="93"/>
        <end position="108"/>
    </location>
</feature>
<name>A0A0R3WGY6_TAEAS</name>
<evidence type="ECO:0000313" key="3">
    <source>
        <dbReference type="EMBL" id="VDK48962.1"/>
    </source>
</evidence>
<evidence type="ECO:0000313" key="4">
    <source>
        <dbReference type="Proteomes" id="UP000282613"/>
    </source>
</evidence>
<dbReference type="Proteomes" id="UP000282613">
    <property type="component" value="Unassembled WGS sequence"/>
</dbReference>
<sequence length="172" mass="18538">MQNCAAPGTAANAPYALPIPSFPFLQSEDESRLSSHACMYTHIAQHSKPRKSSASLHLSTRYEIISSGGDDSGGGGGGGGSDSQANFSSAARSLHRNQHQHPHYRQRRHEAEAADSKKVTAATTRVFTQHFSIHYVLFCIFFSVGIFSLTDVCQYINTSSTGLTESKTTTVG</sequence>
<evidence type="ECO:0000256" key="1">
    <source>
        <dbReference type="SAM" id="MobiDB-lite"/>
    </source>
</evidence>
<evidence type="ECO:0000313" key="5">
    <source>
        <dbReference type="WBParaSite" id="TASK_0001012901-mRNA-1"/>
    </source>
</evidence>
<feature type="compositionally biased region" description="Gly residues" evidence="1">
    <location>
        <begin position="70"/>
        <end position="81"/>
    </location>
</feature>
<dbReference type="AlphaFoldDB" id="A0A0R3WGY6"/>
<protein>
    <submittedName>
        <fullName evidence="5">Pecanex-like protein</fullName>
    </submittedName>
</protein>
<reference evidence="5" key="1">
    <citation type="submission" date="2017-02" db="UniProtKB">
        <authorList>
            <consortium name="WormBaseParasite"/>
        </authorList>
    </citation>
    <scope>IDENTIFICATION</scope>
</reference>
<gene>
    <name evidence="3" type="ORF">TASK_LOCUS10130</name>
</gene>
<dbReference type="WBParaSite" id="TASK_0001012901-mRNA-1">
    <property type="protein sequence ID" value="TASK_0001012901-mRNA-1"/>
    <property type="gene ID" value="TASK_0001012901"/>
</dbReference>